<dbReference type="AlphaFoldDB" id="A0A137PGZ7"/>
<feature type="binding site" evidence="9">
    <location>
        <position position="261"/>
    </location>
    <ligand>
        <name>K(+)</name>
        <dbReference type="ChEBI" id="CHEBI:29103"/>
    </ligand>
</feature>
<dbReference type="STRING" id="796925.A0A137PGZ7"/>
<name>A0A137PGZ7_CONC2</name>
<accession>A0A137PGZ7</accession>
<dbReference type="GO" id="GO:0005634">
    <property type="term" value="C:nucleus"/>
    <property type="evidence" value="ECO:0007669"/>
    <property type="project" value="UniProtKB-SubCell"/>
</dbReference>
<comment type="similarity">
    <text evidence="9">Belongs to the carbohydrate kinase PfkB family. Ribokinase subfamily.</text>
</comment>
<comment type="pathway">
    <text evidence="9">Carbohydrate metabolism; D-ribose degradation; D-ribose 5-phosphate from beta-D-ribopyranose: step 2/2.</text>
</comment>
<evidence type="ECO:0000256" key="8">
    <source>
        <dbReference type="ARBA" id="ARBA00023277"/>
    </source>
</evidence>
<dbReference type="PANTHER" id="PTHR10584:SF166">
    <property type="entry name" value="RIBOKINASE"/>
    <property type="match status" value="1"/>
</dbReference>
<dbReference type="PANTHER" id="PTHR10584">
    <property type="entry name" value="SUGAR KINASE"/>
    <property type="match status" value="1"/>
</dbReference>
<keyword evidence="9" id="KW-0963">Cytoplasm</keyword>
<sequence>MSKILVFGSINIDQVFTVPNIVRPGETLSSSKQEIFAGGKGANQSAAVAKAGGNAFHFGKIGCDGAFIVNQMKSSGVDTSFIQESQDEFTGRATIQVCQKTSENAIILSSNTNYTINLEVAEDKINSLFGKGDWLVLQNEVLGNEKIVEVANAKGMKTVFNPAPMTSEIVQKFSFDKIDVIIVNQIEFEALVQGHNIELSENIEQTANSLLSHPKFKNCKLLVITLGSSGVCYLLNQPASNTYKFSQLPIIPPPREIKDTTGAGDTFIGHFIANLAKFTPNGEDISSLKVEEVNTCAKFGMGAASIGITEEGAMNSIPGREQVVELLAANGEQLALFPAMKLNN</sequence>
<keyword evidence="12" id="KW-1185">Reference proteome</keyword>
<keyword evidence="9" id="KW-0539">Nucleus</keyword>
<dbReference type="EMBL" id="KQ964425">
    <property type="protein sequence ID" value="KXN74277.1"/>
    <property type="molecule type" value="Genomic_DNA"/>
</dbReference>
<comment type="activity regulation">
    <text evidence="9">Activated by a monovalent cation that binds near, but not in, the active site. The most likely occupant of the site in vivo is potassium. Ion binding induces a conformational change that may alter substrate affinity.</text>
</comment>
<comment type="caution">
    <text evidence="9">Lacks conserved residue(s) required for the propagation of feature annotation.</text>
</comment>
<evidence type="ECO:0000256" key="7">
    <source>
        <dbReference type="ARBA" id="ARBA00022958"/>
    </source>
</evidence>
<protein>
    <recommendedName>
        <fullName evidence="9">Ribokinase</fullName>
        <shortName evidence="9">RK</shortName>
        <ecNumber evidence="9">2.7.1.15</ecNumber>
    </recommendedName>
</protein>
<dbReference type="OrthoDB" id="415590at2759"/>
<dbReference type="GO" id="GO:0005737">
    <property type="term" value="C:cytoplasm"/>
    <property type="evidence" value="ECO:0007669"/>
    <property type="project" value="UniProtKB-SubCell"/>
</dbReference>
<keyword evidence="6 9" id="KW-0460">Magnesium</keyword>
<feature type="binding site" evidence="9">
    <location>
        <position position="316"/>
    </location>
    <ligand>
        <name>K(+)</name>
        <dbReference type="ChEBI" id="CHEBI:29103"/>
    </ligand>
</feature>
<keyword evidence="4 9" id="KW-0418">Kinase</keyword>
<dbReference type="InterPro" id="IPR029056">
    <property type="entry name" value="Ribokinase-like"/>
</dbReference>
<dbReference type="GO" id="GO:0019303">
    <property type="term" value="P:D-ribose catabolic process"/>
    <property type="evidence" value="ECO:0007669"/>
    <property type="project" value="UniProtKB-UniRule"/>
</dbReference>
<feature type="binding site" evidence="9">
    <location>
        <position position="259"/>
    </location>
    <ligand>
        <name>K(+)</name>
        <dbReference type="ChEBI" id="CHEBI:29103"/>
    </ligand>
</feature>
<evidence type="ECO:0000313" key="11">
    <source>
        <dbReference type="EMBL" id="KXN74277.1"/>
    </source>
</evidence>
<feature type="binding site" evidence="9">
    <location>
        <position position="265"/>
    </location>
    <ligand>
        <name>substrate</name>
    </ligand>
</feature>
<feature type="domain" description="Carbohydrate kinase PfkB" evidence="10">
    <location>
        <begin position="1"/>
        <end position="318"/>
    </location>
</feature>
<evidence type="ECO:0000256" key="5">
    <source>
        <dbReference type="ARBA" id="ARBA00022840"/>
    </source>
</evidence>
<proteinExistence type="inferred from homology"/>
<feature type="binding site" evidence="9">
    <location>
        <position position="140"/>
    </location>
    <ligand>
        <name>substrate</name>
    </ligand>
</feature>
<dbReference type="Pfam" id="PF00294">
    <property type="entry name" value="PfkB"/>
    <property type="match status" value="1"/>
</dbReference>
<dbReference type="HAMAP" id="MF_01987">
    <property type="entry name" value="Ribokinase"/>
    <property type="match status" value="1"/>
</dbReference>
<feature type="binding site" evidence="9">
    <location>
        <begin position="39"/>
        <end position="43"/>
    </location>
    <ligand>
        <name>substrate</name>
    </ligand>
</feature>
<dbReference type="UniPathway" id="UPA00916">
    <property type="reaction ID" value="UER00889"/>
</dbReference>
<keyword evidence="5 9" id="KW-0067">ATP-binding</keyword>
<dbReference type="GO" id="GO:0005524">
    <property type="term" value="F:ATP binding"/>
    <property type="evidence" value="ECO:0007669"/>
    <property type="project" value="UniProtKB-UniRule"/>
</dbReference>
<dbReference type="SUPFAM" id="SSF53613">
    <property type="entry name" value="Ribokinase-like"/>
    <property type="match status" value="1"/>
</dbReference>
<evidence type="ECO:0000256" key="2">
    <source>
        <dbReference type="ARBA" id="ARBA00022723"/>
    </source>
</evidence>
<keyword evidence="2 9" id="KW-0479">Metal-binding</keyword>
<dbReference type="InterPro" id="IPR011877">
    <property type="entry name" value="Ribokinase"/>
</dbReference>
<dbReference type="InterPro" id="IPR002139">
    <property type="entry name" value="Ribo/fructo_kinase"/>
</dbReference>
<evidence type="ECO:0000256" key="1">
    <source>
        <dbReference type="ARBA" id="ARBA00022679"/>
    </source>
</evidence>
<dbReference type="Gene3D" id="3.40.1190.20">
    <property type="match status" value="1"/>
</dbReference>
<feature type="binding site" evidence="9">
    <location>
        <begin position="225"/>
        <end position="230"/>
    </location>
    <ligand>
        <name>ATP</name>
        <dbReference type="ChEBI" id="CHEBI:30616"/>
    </ligand>
</feature>
<dbReference type="PRINTS" id="PR00990">
    <property type="entry name" value="RIBOKINASE"/>
</dbReference>
<dbReference type="EC" id="2.7.1.15" evidence="9"/>
<evidence type="ECO:0000256" key="6">
    <source>
        <dbReference type="ARBA" id="ARBA00022842"/>
    </source>
</evidence>
<feature type="binding site" evidence="9">
    <location>
        <begin position="264"/>
        <end position="265"/>
    </location>
    <ligand>
        <name>ATP</name>
        <dbReference type="ChEBI" id="CHEBI:30616"/>
    </ligand>
</feature>
<comment type="subunit">
    <text evidence="9">Homodimer.</text>
</comment>
<dbReference type="Proteomes" id="UP000070444">
    <property type="component" value="Unassembled WGS sequence"/>
</dbReference>
<feature type="binding site" evidence="9">
    <location>
        <position position="307"/>
    </location>
    <ligand>
        <name>K(+)</name>
        <dbReference type="ChEBI" id="CHEBI:29103"/>
    </ligand>
</feature>
<feature type="binding site" evidence="9">
    <location>
        <position position="310"/>
    </location>
    <ligand>
        <name>K(+)</name>
        <dbReference type="ChEBI" id="CHEBI:29103"/>
    </ligand>
</feature>
<feature type="binding site" evidence="9">
    <location>
        <position position="184"/>
    </location>
    <ligand>
        <name>ATP</name>
        <dbReference type="ChEBI" id="CHEBI:30616"/>
    </ligand>
</feature>
<organism evidence="11 12">
    <name type="scientific">Conidiobolus coronatus (strain ATCC 28846 / CBS 209.66 / NRRL 28638)</name>
    <name type="common">Delacroixia coronata</name>
    <dbReference type="NCBI Taxonomy" id="796925"/>
    <lineage>
        <taxon>Eukaryota</taxon>
        <taxon>Fungi</taxon>
        <taxon>Fungi incertae sedis</taxon>
        <taxon>Zoopagomycota</taxon>
        <taxon>Entomophthoromycotina</taxon>
        <taxon>Entomophthoromycetes</taxon>
        <taxon>Entomophthorales</taxon>
        <taxon>Ancylistaceae</taxon>
        <taxon>Conidiobolus</taxon>
    </lineage>
</organism>
<reference evidence="11 12" key="1">
    <citation type="journal article" date="2015" name="Genome Biol. Evol.">
        <title>Phylogenomic analyses indicate that early fungi evolved digesting cell walls of algal ancestors of land plants.</title>
        <authorList>
            <person name="Chang Y."/>
            <person name="Wang S."/>
            <person name="Sekimoto S."/>
            <person name="Aerts A.L."/>
            <person name="Choi C."/>
            <person name="Clum A."/>
            <person name="LaButti K.M."/>
            <person name="Lindquist E.A."/>
            <person name="Yee Ngan C."/>
            <person name="Ohm R.A."/>
            <person name="Salamov A.A."/>
            <person name="Grigoriev I.V."/>
            <person name="Spatafora J.W."/>
            <person name="Berbee M.L."/>
        </authorList>
    </citation>
    <scope>NUCLEOTIDE SEQUENCE [LARGE SCALE GENOMIC DNA]</scope>
    <source>
        <strain evidence="11 12">NRRL 28638</strain>
    </source>
</reference>
<evidence type="ECO:0000259" key="10">
    <source>
        <dbReference type="Pfam" id="PF00294"/>
    </source>
</evidence>
<evidence type="ECO:0000313" key="12">
    <source>
        <dbReference type="Proteomes" id="UP000070444"/>
    </source>
</evidence>
<feature type="active site" description="Proton acceptor" evidence="9">
    <location>
        <position position="265"/>
    </location>
</feature>
<gene>
    <name evidence="11" type="ORF">CONCODRAFT_14908</name>
</gene>
<comment type="catalytic activity">
    <reaction evidence="9">
        <text>D-ribose + ATP = D-ribose 5-phosphate + ADP + H(+)</text>
        <dbReference type="Rhea" id="RHEA:13697"/>
        <dbReference type="ChEBI" id="CHEBI:15378"/>
        <dbReference type="ChEBI" id="CHEBI:30616"/>
        <dbReference type="ChEBI" id="CHEBI:47013"/>
        <dbReference type="ChEBI" id="CHEBI:78346"/>
        <dbReference type="ChEBI" id="CHEBI:456216"/>
        <dbReference type="EC" id="2.7.1.15"/>
    </reaction>
</comment>
<comment type="subcellular location">
    <subcellularLocation>
        <location evidence="9">Cytoplasm</location>
    </subcellularLocation>
    <subcellularLocation>
        <location evidence="9">Nucleus</location>
    </subcellularLocation>
</comment>
<comment type="cofactor">
    <cofactor evidence="9">
        <name>Mg(2+)</name>
        <dbReference type="ChEBI" id="CHEBI:18420"/>
    </cofactor>
    <text evidence="9">Requires a divalent cation, most likely magnesium in vivo, as an electrophilic catalyst to aid phosphoryl group transfer. It is the chelate of the metal and the nucleotide that is the actual substrate.</text>
</comment>
<keyword evidence="7 9" id="KW-0630">Potassium</keyword>
<dbReference type="GO" id="GO:0004747">
    <property type="term" value="F:ribokinase activity"/>
    <property type="evidence" value="ECO:0007669"/>
    <property type="project" value="UniProtKB-UniRule"/>
</dbReference>
<dbReference type="GO" id="GO:0046872">
    <property type="term" value="F:metal ion binding"/>
    <property type="evidence" value="ECO:0007669"/>
    <property type="project" value="UniProtKB-KW"/>
</dbReference>
<evidence type="ECO:0000256" key="9">
    <source>
        <dbReference type="HAMAP-Rule" id="MF_03215"/>
    </source>
</evidence>
<comment type="function">
    <text evidence="9">Catalyzes the phosphorylation of ribose at O-5 in a reaction requiring ATP and magnesium. The resulting D-ribose-5-phosphate can then be used either for sythesis of nucleotides, histidine, and tryptophan, or as a component of the pentose phosphate pathway.</text>
</comment>
<evidence type="ECO:0000256" key="3">
    <source>
        <dbReference type="ARBA" id="ARBA00022741"/>
    </source>
</evidence>
<keyword evidence="3 9" id="KW-0547">Nucleotide-binding</keyword>
<dbReference type="OMA" id="DIVLIQQ"/>
<keyword evidence="1 9" id="KW-0808">Transferase</keyword>
<feature type="binding site" evidence="9">
    <location>
        <begin position="11"/>
        <end position="13"/>
    </location>
    <ligand>
        <name>substrate</name>
    </ligand>
</feature>
<keyword evidence="8 9" id="KW-0119">Carbohydrate metabolism</keyword>
<dbReference type="InterPro" id="IPR011611">
    <property type="entry name" value="PfkB_dom"/>
</dbReference>
<feature type="binding site" evidence="9">
    <location>
        <position position="312"/>
    </location>
    <ligand>
        <name>K(+)</name>
        <dbReference type="ChEBI" id="CHEBI:29103"/>
    </ligand>
</feature>
<dbReference type="CDD" id="cd01174">
    <property type="entry name" value="ribokinase"/>
    <property type="match status" value="1"/>
</dbReference>
<evidence type="ECO:0000256" key="4">
    <source>
        <dbReference type="ARBA" id="ARBA00022777"/>
    </source>
</evidence>